<feature type="domain" description="Activator of Hsp90 ATPase homologue 1/2-like C-terminal" evidence="2">
    <location>
        <begin position="22"/>
        <end position="161"/>
    </location>
</feature>
<dbReference type="Pfam" id="PF08327">
    <property type="entry name" value="AHSA1"/>
    <property type="match status" value="1"/>
</dbReference>
<comment type="similarity">
    <text evidence="1">Belongs to the AHA1 family.</text>
</comment>
<gene>
    <name evidence="3" type="ORF">GCM10010528_26360</name>
</gene>
<organism evidence="3 4">
    <name type="scientific">Gordonia defluvii</name>
    <dbReference type="NCBI Taxonomy" id="283718"/>
    <lineage>
        <taxon>Bacteria</taxon>
        <taxon>Bacillati</taxon>
        <taxon>Actinomycetota</taxon>
        <taxon>Actinomycetes</taxon>
        <taxon>Mycobacteriales</taxon>
        <taxon>Gordoniaceae</taxon>
        <taxon>Gordonia</taxon>
    </lineage>
</organism>
<evidence type="ECO:0000313" key="4">
    <source>
        <dbReference type="Proteomes" id="UP001501035"/>
    </source>
</evidence>
<dbReference type="SUPFAM" id="SSF55961">
    <property type="entry name" value="Bet v1-like"/>
    <property type="match status" value="1"/>
</dbReference>
<name>A0ABP6LMX5_9ACTN</name>
<dbReference type="Proteomes" id="UP001501035">
    <property type="component" value="Unassembled WGS sequence"/>
</dbReference>
<dbReference type="InterPro" id="IPR013538">
    <property type="entry name" value="ASHA1/2-like_C"/>
</dbReference>
<dbReference type="Gene3D" id="3.30.530.20">
    <property type="match status" value="1"/>
</dbReference>
<dbReference type="InterPro" id="IPR023393">
    <property type="entry name" value="START-like_dom_sf"/>
</dbReference>
<sequence length="164" mass="18361">MPVIDVTKSLADRTLTMTARFDAPVERVWRIYADPRQLEKVWGPPTYPATFVRHELRPGGQMHYYMTSPEGQRFAGYWNVTAVDEPHAFEFDDGFALNTDDFTADPDLPTSANTYRFVADGDGTRAEYTSVYATEEALSKVLEMGVVDGATGAINQIDELLNNN</sequence>
<proteinExistence type="inferred from homology"/>
<evidence type="ECO:0000313" key="3">
    <source>
        <dbReference type="EMBL" id="GAA3045821.1"/>
    </source>
</evidence>
<dbReference type="CDD" id="cd07814">
    <property type="entry name" value="SRPBCC_CalC_Aha1-like"/>
    <property type="match status" value="1"/>
</dbReference>
<keyword evidence="4" id="KW-1185">Reference proteome</keyword>
<dbReference type="RefSeq" id="WP_290706888.1">
    <property type="nucleotide sequence ID" value="NZ_BAAAVS010000055.1"/>
</dbReference>
<protein>
    <submittedName>
        <fullName evidence="3">SRPBCC domain-containing protein</fullName>
    </submittedName>
</protein>
<accession>A0ABP6LMX5</accession>
<evidence type="ECO:0000259" key="2">
    <source>
        <dbReference type="Pfam" id="PF08327"/>
    </source>
</evidence>
<comment type="caution">
    <text evidence="3">The sequence shown here is derived from an EMBL/GenBank/DDBJ whole genome shotgun (WGS) entry which is preliminary data.</text>
</comment>
<dbReference type="EMBL" id="BAAAVS010000055">
    <property type="protein sequence ID" value="GAA3045821.1"/>
    <property type="molecule type" value="Genomic_DNA"/>
</dbReference>
<evidence type="ECO:0000256" key="1">
    <source>
        <dbReference type="ARBA" id="ARBA00006817"/>
    </source>
</evidence>
<reference evidence="4" key="1">
    <citation type="journal article" date="2019" name="Int. J. Syst. Evol. Microbiol.">
        <title>The Global Catalogue of Microorganisms (GCM) 10K type strain sequencing project: providing services to taxonomists for standard genome sequencing and annotation.</title>
        <authorList>
            <consortium name="The Broad Institute Genomics Platform"/>
            <consortium name="The Broad Institute Genome Sequencing Center for Infectious Disease"/>
            <person name="Wu L."/>
            <person name="Ma J."/>
        </authorList>
    </citation>
    <scope>NUCLEOTIDE SEQUENCE [LARGE SCALE GENOMIC DNA]</scope>
    <source>
        <strain evidence="4">JCM 14234</strain>
    </source>
</reference>